<evidence type="ECO:0000259" key="3">
    <source>
        <dbReference type="Pfam" id="PF07635"/>
    </source>
</evidence>
<dbReference type="Pfam" id="PF07587">
    <property type="entry name" value="PSD1"/>
    <property type="match status" value="1"/>
</dbReference>
<feature type="domain" description="Cytochrome C Planctomycete-type" evidence="3">
    <location>
        <begin position="65"/>
        <end position="125"/>
    </location>
</feature>
<dbReference type="PANTHER" id="PTHR35889">
    <property type="entry name" value="CYCLOINULO-OLIGOSACCHARIDE FRUCTANOTRANSFERASE-RELATED"/>
    <property type="match status" value="1"/>
</dbReference>
<dbReference type="AlphaFoldDB" id="A0A518B0B1"/>
<evidence type="ECO:0000259" key="1">
    <source>
        <dbReference type="Pfam" id="PF07583"/>
    </source>
</evidence>
<dbReference type="InterPro" id="IPR011429">
    <property type="entry name" value="Cyt_c_Planctomycete-type"/>
</dbReference>
<dbReference type="Proteomes" id="UP000317093">
    <property type="component" value="Chromosome"/>
</dbReference>
<name>A0A518B0B1_9BACT</name>
<dbReference type="InterPro" id="IPR022655">
    <property type="entry name" value="DUF1553"/>
</dbReference>
<dbReference type="PANTHER" id="PTHR35889:SF3">
    <property type="entry name" value="F-BOX DOMAIN-CONTAINING PROTEIN"/>
    <property type="match status" value="1"/>
</dbReference>
<dbReference type="KEGG" id="knv:Pan216_12330"/>
<reference evidence="4 5" key="1">
    <citation type="submission" date="2019-02" db="EMBL/GenBank/DDBJ databases">
        <title>Deep-cultivation of Planctomycetes and their phenomic and genomic characterization uncovers novel biology.</title>
        <authorList>
            <person name="Wiegand S."/>
            <person name="Jogler M."/>
            <person name="Boedeker C."/>
            <person name="Pinto D."/>
            <person name="Vollmers J."/>
            <person name="Rivas-Marin E."/>
            <person name="Kohn T."/>
            <person name="Peeters S.H."/>
            <person name="Heuer A."/>
            <person name="Rast P."/>
            <person name="Oberbeckmann S."/>
            <person name="Bunk B."/>
            <person name="Jeske O."/>
            <person name="Meyerdierks A."/>
            <person name="Storesund J.E."/>
            <person name="Kallscheuer N."/>
            <person name="Luecker S."/>
            <person name="Lage O.M."/>
            <person name="Pohl T."/>
            <person name="Merkel B.J."/>
            <person name="Hornburger P."/>
            <person name="Mueller R.-W."/>
            <person name="Bruemmer F."/>
            <person name="Labrenz M."/>
            <person name="Spormann A.M."/>
            <person name="Op den Camp H."/>
            <person name="Overmann J."/>
            <person name="Amann R."/>
            <person name="Jetten M.S.M."/>
            <person name="Mascher T."/>
            <person name="Medema M.H."/>
            <person name="Devos D.P."/>
            <person name="Kaster A.-K."/>
            <person name="Ovreas L."/>
            <person name="Rohde M."/>
            <person name="Galperin M.Y."/>
            <person name="Jogler C."/>
        </authorList>
    </citation>
    <scope>NUCLEOTIDE SEQUENCE [LARGE SCALE GENOMIC DNA]</scope>
    <source>
        <strain evidence="4 5">Pan216</strain>
    </source>
</reference>
<protein>
    <submittedName>
        <fullName evidence="4">Planctomycete cytochrome C</fullName>
    </submittedName>
</protein>
<keyword evidence="5" id="KW-1185">Reference proteome</keyword>
<organism evidence="4 5">
    <name type="scientific">Kolteria novifilia</name>
    <dbReference type="NCBI Taxonomy" id="2527975"/>
    <lineage>
        <taxon>Bacteria</taxon>
        <taxon>Pseudomonadati</taxon>
        <taxon>Planctomycetota</taxon>
        <taxon>Planctomycetia</taxon>
        <taxon>Kolteriales</taxon>
        <taxon>Kolteriaceae</taxon>
        <taxon>Kolteria</taxon>
    </lineage>
</organism>
<feature type="domain" description="DUF1549" evidence="1">
    <location>
        <begin position="190"/>
        <end position="400"/>
    </location>
</feature>
<proteinExistence type="predicted"/>
<evidence type="ECO:0000313" key="5">
    <source>
        <dbReference type="Proteomes" id="UP000317093"/>
    </source>
</evidence>
<feature type="domain" description="DUF1553" evidence="2">
    <location>
        <begin position="517"/>
        <end position="768"/>
    </location>
</feature>
<evidence type="ECO:0000313" key="4">
    <source>
        <dbReference type="EMBL" id="QDU60394.1"/>
    </source>
</evidence>
<sequence length="809" mass="91494">MTRCSRTRGDSLTLAGFWGMSRGIVVMALLGCLPLAPASGSEKPLSDDDVTFFEQHIRPLLITHCYDCHSEDSGEMAGELLLDRREGWSKGGTGGPAIVPSHPEKSLLMRAVRYTDSELKMPPEDKLSATEIAHLEEWIRRGAKDPRDQPAPVSEEKSIDVEAGRAFWAFRSPEKRRVPAVAREDWPRTPIDHFLLAKMEAEDVVPAAPADRRDLIRRAYFDLVGLPPAPEEVDAFLADSSDEAFDRVIEDLLASPRYGERWGRHWLDVVRYADSNGLDENAGFAHAWRYRDYVIDSFNEDKPFDEFLIEQIAGDLLPYADDETRQRQLIATGFLSLGAKVLAEPDKTKLAMDIVDEQIRTLGRSVIGLTIGCARCHDHKFDPISTRDYYSLAGIFRSTQTMEHDINGVIISRWWEHGLAEGEERELIEELDARIAILHDKLANAEPKEIAALKAEVRRLNKLRDQTPSAMGVREGTIANVRVHRRGSHLTLGDEVPRGFPVVLTRSPVEVQEKSSGRLELARWLTAPDHPLTARVLANRLWRWHFGRGLVKTTDNFGKLGEVPSHPELLDWLAVRLIEEGWSIKQLHREIMRSRVYQMSSHASDETLRRDPDNRLYSRAPVQRLSAEQMRDSLLAVSGLLEPTMGGPACDMPNRDLVFNHTSMDMTDYADRRRSVYLPVIRNHVYDFFQQFDFPDPANVSGDRNTTTVAPQALLLMNSDEVSDSAEAFAERLIEEGPRPDAERVDRAYRIAFGRHATAEEIARSLRFLDRFREAMPQAASAEPRPVPKRAWVALGQVLLVSNEFVYVP</sequence>
<dbReference type="Pfam" id="PF07583">
    <property type="entry name" value="PSCyt2"/>
    <property type="match status" value="1"/>
</dbReference>
<dbReference type="EMBL" id="CP036279">
    <property type="protein sequence ID" value="QDU60394.1"/>
    <property type="molecule type" value="Genomic_DNA"/>
</dbReference>
<accession>A0A518B0B1</accession>
<dbReference type="RefSeq" id="WP_419193310.1">
    <property type="nucleotide sequence ID" value="NZ_CP036279.1"/>
</dbReference>
<dbReference type="Pfam" id="PF07635">
    <property type="entry name" value="PSCyt1"/>
    <property type="match status" value="1"/>
</dbReference>
<gene>
    <name evidence="4" type="ORF">Pan216_12330</name>
</gene>
<dbReference type="InterPro" id="IPR011444">
    <property type="entry name" value="DUF1549"/>
</dbReference>
<evidence type="ECO:0000259" key="2">
    <source>
        <dbReference type="Pfam" id="PF07587"/>
    </source>
</evidence>